<evidence type="ECO:0000256" key="3">
    <source>
        <dbReference type="ARBA" id="ARBA00022679"/>
    </source>
</evidence>
<dbReference type="OrthoDB" id="9813612at2"/>
<protein>
    <submittedName>
        <fullName evidence="6">Aspartate aminotransferase</fullName>
    </submittedName>
</protein>
<dbReference type="InterPro" id="IPR015424">
    <property type="entry name" value="PyrdxlP-dep_Trfase"/>
</dbReference>
<evidence type="ECO:0000256" key="1">
    <source>
        <dbReference type="ARBA" id="ARBA00007970"/>
    </source>
</evidence>
<organism evidence="6 7">
    <name type="scientific">Budvicia aquatica</name>
    <dbReference type="NCBI Taxonomy" id="82979"/>
    <lineage>
        <taxon>Bacteria</taxon>
        <taxon>Pseudomonadati</taxon>
        <taxon>Pseudomonadota</taxon>
        <taxon>Gammaproteobacteria</taxon>
        <taxon>Enterobacterales</taxon>
        <taxon>Budviciaceae</taxon>
        <taxon>Budvicia</taxon>
    </lineage>
</organism>
<comment type="similarity">
    <text evidence="1">Belongs to the class-II pyridoxal-phosphate-dependent aminotransferase family. Histidinol-phosphate aminotransferase subfamily.</text>
</comment>
<dbReference type="PANTHER" id="PTHR43643:SF3">
    <property type="entry name" value="HISTIDINOL-PHOSPHATE AMINOTRANSFERASE"/>
    <property type="match status" value="1"/>
</dbReference>
<comment type="caution">
    <text evidence="6">The sequence shown here is derived from an EMBL/GenBank/DDBJ whole genome shotgun (WGS) entry which is preliminary data.</text>
</comment>
<gene>
    <name evidence="6" type="ORF">CRN84_10410</name>
</gene>
<evidence type="ECO:0000313" key="7">
    <source>
        <dbReference type="Proteomes" id="UP000224974"/>
    </source>
</evidence>
<dbReference type="InterPro" id="IPR006311">
    <property type="entry name" value="TAT_signal"/>
</dbReference>
<proteinExistence type="inferred from homology"/>
<dbReference type="PROSITE" id="PS51318">
    <property type="entry name" value="TAT"/>
    <property type="match status" value="1"/>
</dbReference>
<sequence length="393" mass="43096">MWLEKFDKQPLLSVNRRDLLKLSGSAIAGLALSGISTQASAQEESSAAAVTPTKDKPIRINFNENALGMSPKAQDAARAAVAKGNRYAKAEIDQLHQKIATDYQLDKKSLLLTAGSSEGIRAAIEACAAPNTQFVIPELTYGDGELFANIAQMNVVKVPMKKDWSFDVEGLKTAVSSYSGPSIVYLVNPNNPTATITPADLLEPWINSKPANTMFIVDEAYAEFVNDPRFRSVTPLIQQGADNIILLKTFSKIYAMAGMRVGYAVAAPAVISKMAERVAGEKLNYCGVCAALVSMDDKPFIAYSKKSIDVSRQMMTDVLKELKIDYLPSEGNFIFHHLSVPLEEYKKHMAEEHILIGRAFPPADSWCRVSLGTPQEMLVVVETMRNMRAKGWL</sequence>
<evidence type="ECO:0000256" key="4">
    <source>
        <dbReference type="ARBA" id="ARBA00022898"/>
    </source>
</evidence>
<keyword evidence="3 6" id="KW-0808">Transferase</keyword>
<dbReference type="RefSeq" id="WP_036014852.1">
    <property type="nucleotide sequence ID" value="NZ_PDDX01000001.1"/>
</dbReference>
<dbReference type="InterPro" id="IPR050106">
    <property type="entry name" value="HistidinolP_aminotransfase"/>
</dbReference>
<dbReference type="InterPro" id="IPR015422">
    <property type="entry name" value="PyrdxlP-dep_Trfase_small"/>
</dbReference>
<dbReference type="GO" id="GO:0008483">
    <property type="term" value="F:transaminase activity"/>
    <property type="evidence" value="ECO:0007669"/>
    <property type="project" value="UniProtKB-KW"/>
</dbReference>
<keyword evidence="4" id="KW-0663">Pyridoxal phosphate</keyword>
<dbReference type="Proteomes" id="UP000224974">
    <property type="component" value="Unassembled WGS sequence"/>
</dbReference>
<dbReference type="InterPro" id="IPR004839">
    <property type="entry name" value="Aminotransferase_I/II_large"/>
</dbReference>
<feature type="domain" description="Aminotransferase class I/classII large" evidence="5">
    <location>
        <begin position="61"/>
        <end position="382"/>
    </location>
</feature>
<dbReference type="Pfam" id="PF00155">
    <property type="entry name" value="Aminotran_1_2"/>
    <property type="match status" value="1"/>
</dbReference>
<dbReference type="STRING" id="1111728.GCA_000427805_00623"/>
<dbReference type="Gene3D" id="3.40.640.10">
    <property type="entry name" value="Type I PLP-dependent aspartate aminotransferase-like (Major domain)"/>
    <property type="match status" value="1"/>
</dbReference>
<accession>A0A2C6CSS7</accession>
<dbReference type="SUPFAM" id="SSF53383">
    <property type="entry name" value="PLP-dependent transferases"/>
    <property type="match status" value="1"/>
</dbReference>
<reference evidence="7" key="1">
    <citation type="submission" date="2017-09" db="EMBL/GenBank/DDBJ databases">
        <title>FDA dAtabase for Regulatory Grade micrObial Sequences (FDA-ARGOS): Supporting development and validation of Infectious Disease Dx tests.</title>
        <authorList>
            <person name="Minogue T."/>
            <person name="Wolcott M."/>
            <person name="Wasieloski L."/>
            <person name="Aguilar W."/>
            <person name="Moore D."/>
            <person name="Tallon L."/>
            <person name="Sadzewicz L."/>
            <person name="Ott S."/>
            <person name="Zhao X."/>
            <person name="Nagaraj S."/>
            <person name="Vavikolanu K."/>
            <person name="Aluvathingal J."/>
            <person name="Nadendla S."/>
            <person name="Sichtig H."/>
        </authorList>
    </citation>
    <scope>NUCLEOTIDE SEQUENCE [LARGE SCALE GENOMIC DNA]</scope>
    <source>
        <strain evidence="7">FDAARGOS_387</strain>
    </source>
</reference>
<keyword evidence="2 6" id="KW-0032">Aminotransferase</keyword>
<dbReference type="PANTHER" id="PTHR43643">
    <property type="entry name" value="HISTIDINOL-PHOSPHATE AMINOTRANSFERASE 2"/>
    <property type="match status" value="1"/>
</dbReference>
<evidence type="ECO:0000313" key="6">
    <source>
        <dbReference type="EMBL" id="PHI29719.1"/>
    </source>
</evidence>
<dbReference type="EMBL" id="PDDX01000001">
    <property type="protein sequence ID" value="PHI29719.1"/>
    <property type="molecule type" value="Genomic_DNA"/>
</dbReference>
<keyword evidence="7" id="KW-1185">Reference proteome</keyword>
<evidence type="ECO:0000256" key="2">
    <source>
        <dbReference type="ARBA" id="ARBA00022576"/>
    </source>
</evidence>
<dbReference type="InterPro" id="IPR015421">
    <property type="entry name" value="PyrdxlP-dep_Trfase_major"/>
</dbReference>
<name>A0A2C6CSS7_9GAMM</name>
<dbReference type="GO" id="GO:0030170">
    <property type="term" value="F:pyridoxal phosphate binding"/>
    <property type="evidence" value="ECO:0007669"/>
    <property type="project" value="InterPro"/>
</dbReference>
<evidence type="ECO:0000259" key="5">
    <source>
        <dbReference type="Pfam" id="PF00155"/>
    </source>
</evidence>
<dbReference type="Gene3D" id="3.90.1150.10">
    <property type="entry name" value="Aspartate Aminotransferase, domain 1"/>
    <property type="match status" value="1"/>
</dbReference>
<dbReference type="CDD" id="cd00609">
    <property type="entry name" value="AAT_like"/>
    <property type="match status" value="1"/>
</dbReference>
<dbReference type="AlphaFoldDB" id="A0A2C6CSS7"/>